<accession>A0AAC8YKU6</accession>
<dbReference type="RefSeq" id="WP_157096992.1">
    <property type="nucleotide sequence ID" value="NZ_CP015005.1"/>
</dbReference>
<dbReference type="EMBL" id="CP015005">
    <property type="protein sequence ID" value="AMS40162.1"/>
    <property type="molecule type" value="Genomic_DNA"/>
</dbReference>
<name>A0AAC8YKU6_AMIAI</name>
<reference evidence="1 3" key="1">
    <citation type="submission" date="2016-03" db="EMBL/GenBank/DDBJ databases">
        <title>Complete genome of Aminobacter aminovorans KCTC 2477.</title>
        <authorList>
            <person name="Kim K.M."/>
        </authorList>
    </citation>
    <scope>NUCLEOTIDE SEQUENCE [LARGE SCALE GENOMIC DNA]</scope>
    <source>
        <strain evidence="1 3">KCTC 2477</strain>
    </source>
</reference>
<organism evidence="1 3">
    <name type="scientific">Aminobacter aminovorans</name>
    <name type="common">Chelatobacter heintzii</name>
    <dbReference type="NCBI Taxonomy" id="83263"/>
    <lineage>
        <taxon>Bacteria</taxon>
        <taxon>Pseudomonadati</taxon>
        <taxon>Pseudomonadota</taxon>
        <taxon>Alphaproteobacteria</taxon>
        <taxon>Hyphomicrobiales</taxon>
        <taxon>Phyllobacteriaceae</taxon>
        <taxon>Aminobacter</taxon>
    </lineage>
</organism>
<evidence type="ECO:0000313" key="2">
    <source>
        <dbReference type="EMBL" id="MBB3709889.1"/>
    </source>
</evidence>
<dbReference type="Proteomes" id="UP000075755">
    <property type="component" value="Chromosome"/>
</dbReference>
<proteinExistence type="predicted"/>
<sequence>MPKVEDKTQLKDDGDARLRTVLSGIEPELRRLNAVISNLTVLAVALDNIEPTALTVLAEVGSDAIGRVSSSWRDAFDLVHAAQLRSAT</sequence>
<gene>
    <name evidence="1" type="ORF">AA2016_1227</name>
    <name evidence="2" type="ORF">FHS67_006248</name>
</gene>
<dbReference type="KEGG" id="aak:AA2016_1227"/>
<keyword evidence="4" id="KW-1185">Reference proteome</keyword>
<dbReference type="EMBL" id="JACICB010000037">
    <property type="protein sequence ID" value="MBB3709889.1"/>
    <property type="molecule type" value="Genomic_DNA"/>
</dbReference>
<dbReference type="AlphaFoldDB" id="A0AAC8YKU6"/>
<dbReference type="Proteomes" id="UP000577697">
    <property type="component" value="Unassembled WGS sequence"/>
</dbReference>
<protein>
    <submittedName>
        <fullName evidence="1">Uncharacterized protein</fullName>
    </submittedName>
</protein>
<evidence type="ECO:0000313" key="4">
    <source>
        <dbReference type="Proteomes" id="UP000577697"/>
    </source>
</evidence>
<reference evidence="2 4" key="2">
    <citation type="submission" date="2020-08" db="EMBL/GenBank/DDBJ databases">
        <title>Genomic Encyclopedia of Type Strains, Phase IV (KMG-IV): sequencing the most valuable type-strain genomes for metagenomic binning, comparative biology and taxonomic classification.</title>
        <authorList>
            <person name="Goeker M."/>
        </authorList>
    </citation>
    <scope>NUCLEOTIDE SEQUENCE [LARGE SCALE GENOMIC DNA]</scope>
    <source>
        <strain evidence="2 4">DSM 10368</strain>
    </source>
</reference>
<evidence type="ECO:0000313" key="3">
    <source>
        <dbReference type="Proteomes" id="UP000075755"/>
    </source>
</evidence>
<evidence type="ECO:0000313" key="1">
    <source>
        <dbReference type="EMBL" id="AMS40162.1"/>
    </source>
</evidence>